<evidence type="ECO:0000256" key="3">
    <source>
        <dbReference type="ARBA" id="ARBA00022679"/>
    </source>
</evidence>
<feature type="transmembrane region" description="Helical" evidence="8">
    <location>
        <begin position="370"/>
        <end position="389"/>
    </location>
</feature>
<evidence type="ECO:0000259" key="10">
    <source>
        <dbReference type="Pfam" id="PF19040"/>
    </source>
</evidence>
<keyword evidence="3 11" id="KW-0808">Transferase</keyword>
<dbReference type="AlphaFoldDB" id="A0A0K1Q455"/>
<evidence type="ECO:0000256" key="6">
    <source>
        <dbReference type="ARBA" id="ARBA00023136"/>
    </source>
</evidence>
<evidence type="ECO:0000256" key="5">
    <source>
        <dbReference type="ARBA" id="ARBA00022989"/>
    </source>
</evidence>
<keyword evidence="5 8" id="KW-1133">Transmembrane helix</keyword>
<dbReference type="InterPro" id="IPR036514">
    <property type="entry name" value="SGNH_hydro_sf"/>
</dbReference>
<feature type="domain" description="SGNH" evidence="10">
    <location>
        <begin position="421"/>
        <end position="609"/>
    </location>
</feature>
<dbReference type="EMBL" id="CP012333">
    <property type="protein sequence ID" value="AKV00533.1"/>
    <property type="molecule type" value="Genomic_DNA"/>
</dbReference>
<feature type="transmembrane region" description="Helical" evidence="8">
    <location>
        <begin position="341"/>
        <end position="358"/>
    </location>
</feature>
<feature type="transmembrane region" description="Helical" evidence="8">
    <location>
        <begin position="269"/>
        <end position="291"/>
    </location>
</feature>
<sequence length="617" mass="67342">MRASPASPTGARHARQARHVRHVPALDGLRGIALLGVLFFHANGALPGGYLGVDLFFVLSGYLITSLLLAEHRDAGRIALGAFWVRRAKRLFPALISLMPAIAVYGRYFAKADEIRGLRVDAVATLAYVANWRAIFSHKSYWELFAAPSPLEHTWSLSIEEQFYVVWPLLVVVLLRFWSARAVRVVSVGLALASMAAMWLLFDPQQASRVYLGTDTRAVGILAGAALATVVSPNTTFGPRAARVLDALGFVSLAGLGFAWVMLEGQNPLLYRGGFWLTEVGVLILIVCAVVGERSYVARALTFRPFVWVGTISYGLYLWHWPVNVVLTADRMHLHGLGLHAVQFAVTFAIAIISYRYLEQPIRRGVGFGRPSYMVPASIALAIGLVMTATQARALEEPHGPNANALDTNAATDVTTAAEWSPFRVLMLGDSTANSLGWALRSVHKPGVAVDLRGLDGCTMLIDSCGGPEWAQRTTEFQPHVTVVFLGGAFMHGTSADGDWRKACYPDWDEKFEHNLETRLSDLTAAGGHVWASTVPYPLGAWETTAIHKEVDCINQSIRKAVSSVPGARILDIAERLCPQGKCERTDGKAVIRPDGVHYSVDGAASLARWVFEQLQH</sequence>
<dbReference type="OrthoDB" id="5501619at2"/>
<evidence type="ECO:0000256" key="4">
    <source>
        <dbReference type="ARBA" id="ARBA00022692"/>
    </source>
</evidence>
<dbReference type="InterPro" id="IPR002656">
    <property type="entry name" value="Acyl_transf_3_dom"/>
</dbReference>
<keyword evidence="2" id="KW-1003">Cell membrane</keyword>
<reference evidence="11 12" key="1">
    <citation type="submission" date="2015-08" db="EMBL/GenBank/DDBJ databases">
        <authorList>
            <person name="Babu N.S."/>
            <person name="Beckwith C.J."/>
            <person name="Beseler K.G."/>
            <person name="Brison A."/>
            <person name="Carone J.V."/>
            <person name="Caskin T.P."/>
            <person name="Diamond M."/>
            <person name="Durham M.E."/>
            <person name="Foxe J.M."/>
            <person name="Go M."/>
            <person name="Henderson B.A."/>
            <person name="Jones I.B."/>
            <person name="McGettigan J.A."/>
            <person name="Micheletti S.J."/>
            <person name="Nasrallah M.E."/>
            <person name="Ortiz D."/>
            <person name="Piller C.R."/>
            <person name="Privatt S.R."/>
            <person name="Schneider S.L."/>
            <person name="Sharp S."/>
            <person name="Smith T.C."/>
            <person name="Stanton J.D."/>
            <person name="Ullery H.E."/>
            <person name="Wilson R.J."/>
            <person name="Serrano M.G."/>
            <person name="Buck G."/>
            <person name="Lee V."/>
            <person name="Wang Y."/>
            <person name="Carvalho R."/>
            <person name="Voegtly L."/>
            <person name="Shi R."/>
            <person name="Duckworth R."/>
            <person name="Johnson A."/>
            <person name="Loviza R."/>
            <person name="Walstead R."/>
            <person name="Shah Z."/>
            <person name="Kiflezghi M."/>
            <person name="Wade K."/>
            <person name="Ball S.L."/>
            <person name="Bradley K.W."/>
            <person name="Asai D.J."/>
            <person name="Bowman C.A."/>
            <person name="Russell D.A."/>
            <person name="Pope W.H."/>
            <person name="Jacobs-Sera D."/>
            <person name="Hendrix R.W."/>
            <person name="Hatfull G.F."/>
        </authorList>
    </citation>
    <scope>NUCLEOTIDE SEQUENCE [LARGE SCALE GENOMIC DNA]</scope>
    <source>
        <strain evidence="11 12">DSM 27648</strain>
    </source>
</reference>
<dbReference type="Gene3D" id="3.40.50.1110">
    <property type="entry name" value="SGNH hydrolase"/>
    <property type="match status" value="1"/>
</dbReference>
<keyword evidence="12" id="KW-1185">Reference proteome</keyword>
<comment type="subcellular location">
    <subcellularLocation>
        <location evidence="1">Cell membrane</location>
        <topology evidence="1">Multi-pass membrane protein</topology>
    </subcellularLocation>
</comment>
<feature type="transmembrane region" description="Helical" evidence="8">
    <location>
        <begin position="218"/>
        <end position="237"/>
    </location>
</feature>
<dbReference type="PANTHER" id="PTHR23028">
    <property type="entry name" value="ACETYLTRANSFERASE"/>
    <property type="match status" value="1"/>
</dbReference>
<dbReference type="STRING" id="1391654.AKJ09_07196"/>
<feature type="transmembrane region" description="Helical" evidence="8">
    <location>
        <begin position="91"/>
        <end position="110"/>
    </location>
</feature>
<keyword evidence="6 8" id="KW-0472">Membrane</keyword>
<evidence type="ECO:0000313" key="12">
    <source>
        <dbReference type="Proteomes" id="UP000064967"/>
    </source>
</evidence>
<dbReference type="KEGG" id="llu:AKJ09_07196"/>
<evidence type="ECO:0000256" key="1">
    <source>
        <dbReference type="ARBA" id="ARBA00004651"/>
    </source>
</evidence>
<dbReference type="InterPro" id="IPR050879">
    <property type="entry name" value="Acyltransferase_3"/>
</dbReference>
<protein>
    <submittedName>
        <fullName evidence="11">Lipopolysaccharide modification acyltransferase</fullName>
    </submittedName>
</protein>
<dbReference type="PANTHER" id="PTHR23028:SF53">
    <property type="entry name" value="ACYL_TRANSF_3 DOMAIN-CONTAINING PROTEIN"/>
    <property type="match status" value="1"/>
</dbReference>
<gene>
    <name evidence="11" type="ORF">AKJ09_07196</name>
</gene>
<dbReference type="GO" id="GO:0016747">
    <property type="term" value="F:acyltransferase activity, transferring groups other than amino-acyl groups"/>
    <property type="evidence" value="ECO:0007669"/>
    <property type="project" value="InterPro"/>
</dbReference>
<evidence type="ECO:0000313" key="11">
    <source>
        <dbReference type="EMBL" id="AKV00533.1"/>
    </source>
</evidence>
<name>A0A0K1Q455_9BACT</name>
<feature type="transmembrane region" description="Helical" evidence="8">
    <location>
        <begin position="185"/>
        <end position="202"/>
    </location>
</feature>
<feature type="transmembrane region" description="Helical" evidence="8">
    <location>
        <begin position="303"/>
        <end position="321"/>
    </location>
</feature>
<keyword evidence="4 8" id="KW-0812">Transmembrane</keyword>
<dbReference type="Pfam" id="PF01757">
    <property type="entry name" value="Acyl_transf_3"/>
    <property type="match status" value="1"/>
</dbReference>
<dbReference type="SUPFAM" id="SSF52266">
    <property type="entry name" value="SGNH hydrolase"/>
    <property type="match status" value="1"/>
</dbReference>
<keyword evidence="7 11" id="KW-0012">Acyltransferase</keyword>
<evidence type="ECO:0000256" key="7">
    <source>
        <dbReference type="ARBA" id="ARBA00023315"/>
    </source>
</evidence>
<proteinExistence type="predicted"/>
<feature type="transmembrane region" description="Helical" evidence="8">
    <location>
        <begin position="162"/>
        <end position="178"/>
    </location>
</feature>
<feature type="domain" description="Acyltransferase 3" evidence="9">
    <location>
        <begin position="24"/>
        <end position="353"/>
    </location>
</feature>
<dbReference type="Proteomes" id="UP000064967">
    <property type="component" value="Chromosome"/>
</dbReference>
<organism evidence="11 12">
    <name type="scientific">Labilithrix luteola</name>
    <dbReference type="NCBI Taxonomy" id="1391654"/>
    <lineage>
        <taxon>Bacteria</taxon>
        <taxon>Pseudomonadati</taxon>
        <taxon>Myxococcota</taxon>
        <taxon>Polyangia</taxon>
        <taxon>Polyangiales</taxon>
        <taxon>Labilitrichaceae</taxon>
        <taxon>Labilithrix</taxon>
    </lineage>
</organism>
<evidence type="ECO:0000256" key="2">
    <source>
        <dbReference type="ARBA" id="ARBA00022475"/>
    </source>
</evidence>
<dbReference type="InterPro" id="IPR043968">
    <property type="entry name" value="SGNH"/>
</dbReference>
<evidence type="ECO:0000256" key="8">
    <source>
        <dbReference type="SAM" id="Phobius"/>
    </source>
</evidence>
<dbReference type="GO" id="GO:0009103">
    <property type="term" value="P:lipopolysaccharide biosynthetic process"/>
    <property type="evidence" value="ECO:0007669"/>
    <property type="project" value="TreeGrafter"/>
</dbReference>
<accession>A0A0K1Q455</accession>
<dbReference type="Pfam" id="PF19040">
    <property type="entry name" value="SGNH"/>
    <property type="match status" value="1"/>
</dbReference>
<dbReference type="RefSeq" id="WP_146651810.1">
    <property type="nucleotide sequence ID" value="NZ_CP012333.1"/>
</dbReference>
<feature type="transmembrane region" description="Helical" evidence="8">
    <location>
        <begin position="244"/>
        <end position="263"/>
    </location>
</feature>
<evidence type="ECO:0000259" key="9">
    <source>
        <dbReference type="Pfam" id="PF01757"/>
    </source>
</evidence>
<dbReference type="GO" id="GO:0016788">
    <property type="term" value="F:hydrolase activity, acting on ester bonds"/>
    <property type="evidence" value="ECO:0007669"/>
    <property type="project" value="UniProtKB-ARBA"/>
</dbReference>
<feature type="transmembrane region" description="Helical" evidence="8">
    <location>
        <begin position="48"/>
        <end position="70"/>
    </location>
</feature>
<dbReference type="GO" id="GO:0005886">
    <property type="term" value="C:plasma membrane"/>
    <property type="evidence" value="ECO:0007669"/>
    <property type="project" value="UniProtKB-SubCell"/>
</dbReference>